<dbReference type="SUPFAM" id="SSF58104">
    <property type="entry name" value="Methyl-accepting chemotaxis protein (MCP) signaling domain"/>
    <property type="match status" value="1"/>
</dbReference>
<keyword evidence="4" id="KW-0472">Membrane</keyword>
<dbReference type="AlphaFoldDB" id="A0A090MTC9"/>
<comment type="caution">
    <text evidence="7">The sequence shown here is derived from an EMBL/GenBank/DDBJ whole genome shotgun (WGS) entry which is preliminary data.</text>
</comment>
<dbReference type="PRINTS" id="PR00260">
    <property type="entry name" value="CHEMTRNSDUCR"/>
</dbReference>
<dbReference type="EMBL" id="CCAZ020000001">
    <property type="protein sequence ID" value="CEG08839.1"/>
    <property type="molecule type" value="Genomic_DNA"/>
</dbReference>
<dbReference type="SMART" id="SM00304">
    <property type="entry name" value="HAMP"/>
    <property type="match status" value="1"/>
</dbReference>
<dbReference type="InterPro" id="IPR003660">
    <property type="entry name" value="HAMP_dom"/>
</dbReference>
<dbReference type="Proteomes" id="UP000035762">
    <property type="component" value="Unassembled WGS sequence"/>
</dbReference>
<gene>
    <name evidence="7" type="primary">mcp3_2</name>
    <name evidence="7" type="ORF">BN961_02258</name>
</gene>
<protein>
    <submittedName>
        <fullName evidence="7">Methyl-accepting chemotaxis protein 3</fullName>
    </submittedName>
</protein>
<dbReference type="CDD" id="cd19411">
    <property type="entry name" value="MCP2201-like_sensor"/>
    <property type="match status" value="1"/>
</dbReference>
<keyword evidence="8" id="KW-1185">Reference proteome</keyword>
<evidence type="ECO:0000256" key="1">
    <source>
        <dbReference type="ARBA" id="ARBA00023224"/>
    </source>
</evidence>
<evidence type="ECO:0000313" key="8">
    <source>
        <dbReference type="Proteomes" id="UP000035762"/>
    </source>
</evidence>
<comment type="similarity">
    <text evidence="2">Belongs to the methyl-accepting chemotaxis (MCP) protein family.</text>
</comment>
<dbReference type="Pfam" id="PF12729">
    <property type="entry name" value="4HB_MCP_1"/>
    <property type="match status" value="1"/>
</dbReference>
<dbReference type="GO" id="GO:0016020">
    <property type="term" value="C:membrane"/>
    <property type="evidence" value="ECO:0007669"/>
    <property type="project" value="InterPro"/>
</dbReference>
<dbReference type="SMART" id="SM00283">
    <property type="entry name" value="MA"/>
    <property type="match status" value="1"/>
</dbReference>
<feature type="transmembrane region" description="Helical" evidence="4">
    <location>
        <begin position="188"/>
        <end position="210"/>
    </location>
</feature>
<dbReference type="Gene3D" id="1.10.287.950">
    <property type="entry name" value="Methyl-accepting chemotaxis protein"/>
    <property type="match status" value="1"/>
</dbReference>
<dbReference type="GO" id="GO:0007165">
    <property type="term" value="P:signal transduction"/>
    <property type="evidence" value="ECO:0007669"/>
    <property type="project" value="UniProtKB-KW"/>
</dbReference>
<dbReference type="GO" id="GO:0004888">
    <property type="term" value="F:transmembrane signaling receptor activity"/>
    <property type="evidence" value="ECO:0007669"/>
    <property type="project" value="InterPro"/>
</dbReference>
<dbReference type="STRING" id="1035.BN961_02258"/>
<dbReference type="InterPro" id="IPR024478">
    <property type="entry name" value="HlyB_4HB_MCP"/>
</dbReference>
<dbReference type="PANTHER" id="PTHR32089">
    <property type="entry name" value="METHYL-ACCEPTING CHEMOTAXIS PROTEIN MCPB"/>
    <property type="match status" value="1"/>
</dbReference>
<feature type="domain" description="HAMP" evidence="6">
    <location>
        <begin position="211"/>
        <end position="264"/>
    </location>
</feature>
<keyword evidence="4" id="KW-0812">Transmembrane</keyword>
<dbReference type="PROSITE" id="PS50111">
    <property type="entry name" value="CHEMOTAXIS_TRANSDUC_2"/>
    <property type="match status" value="1"/>
</dbReference>
<evidence type="ECO:0000259" key="5">
    <source>
        <dbReference type="PROSITE" id="PS50111"/>
    </source>
</evidence>
<evidence type="ECO:0000256" key="2">
    <source>
        <dbReference type="ARBA" id="ARBA00029447"/>
    </source>
</evidence>
<sequence>MLSRLSISAKLIALVSVLLLSLVALGTYSIIEMRTINKSTQEIRGNWLPSIRLLGEMRTQAARFRAVLRDYLPGPDETEMLDIQKNIDARSRDFVKAFEAYGKLATTSEEQAMYQDLGTEWKAFRAGADEVISAARKYDFAQARKLNATKVVKVGRAMDAALAKIVVFNDKGADRAGDTATSEYERAFLVMLSGLVILILLGATAAFLIVRDVTKGIASVVEPMQLLAQGDLSPEIPHQGKKTEIGKIAATLQVFKEALVAKKAADAAAAEEATAKMQRAETVDGITRKFESMIGELVTSFSSASTEMESSAGTLTKAADVTQQLSTSAANGSRTVSESIQSTAAATEEITSSVGEIGRQVMESSRVAQRAVQQAEKTNSSISELSAAAARIGDVVKLITAIAEQTNLLALNATIEAARAGEAGRGFAVVASEVKALASQTAKATDEIGAQIAGMQAATDDSVVTIKEISATIDQISEISSAIAAAVEEQGAATQEIARNVRQAAELCSQVAVNIDDVSRGNSETGAASSQVFSAAQSLAQESTRLQVEVQSFITQIRAA</sequence>
<dbReference type="PROSITE" id="PS50885">
    <property type="entry name" value="HAMP"/>
    <property type="match status" value="1"/>
</dbReference>
<dbReference type="Gene3D" id="6.10.340.10">
    <property type="match status" value="1"/>
</dbReference>
<evidence type="ECO:0000256" key="4">
    <source>
        <dbReference type="SAM" id="Phobius"/>
    </source>
</evidence>
<dbReference type="RefSeq" id="WP_009340445.1">
    <property type="nucleotide sequence ID" value="NZ_CCAZ020000001.1"/>
</dbReference>
<reference evidence="7 8" key="1">
    <citation type="journal article" date="2014" name="Genome Announc.">
        <title>Genome Sequence of Afipia felis Strain 76713, Isolated in Hospital Water Using an Amoeba Co-Culture Procedure.</title>
        <authorList>
            <person name="Benamar S."/>
            <person name="La Scola B."/>
            <person name="Croce O."/>
        </authorList>
    </citation>
    <scope>NUCLEOTIDE SEQUENCE [LARGE SCALE GENOMIC DNA]</scope>
    <source>
        <strain evidence="7 8">76713</strain>
    </source>
</reference>
<dbReference type="InterPro" id="IPR004090">
    <property type="entry name" value="Chemotax_Me-accpt_rcpt"/>
</dbReference>
<dbReference type="PANTHER" id="PTHR32089:SF112">
    <property type="entry name" value="LYSOZYME-LIKE PROTEIN-RELATED"/>
    <property type="match status" value="1"/>
</dbReference>
<accession>A0A090MTC9</accession>
<dbReference type="GO" id="GO:0006935">
    <property type="term" value="P:chemotaxis"/>
    <property type="evidence" value="ECO:0007669"/>
    <property type="project" value="InterPro"/>
</dbReference>
<keyword evidence="1 3" id="KW-0807">Transducer</keyword>
<keyword evidence="4" id="KW-1133">Transmembrane helix</keyword>
<name>A0A090MTC9_AFIFE</name>
<dbReference type="InterPro" id="IPR004089">
    <property type="entry name" value="MCPsignal_dom"/>
</dbReference>
<proteinExistence type="inferred from homology"/>
<dbReference type="Pfam" id="PF00672">
    <property type="entry name" value="HAMP"/>
    <property type="match status" value="1"/>
</dbReference>
<evidence type="ECO:0000313" key="7">
    <source>
        <dbReference type="EMBL" id="CEG08839.1"/>
    </source>
</evidence>
<dbReference type="Pfam" id="PF00015">
    <property type="entry name" value="MCPsignal"/>
    <property type="match status" value="1"/>
</dbReference>
<feature type="domain" description="Methyl-accepting transducer" evidence="5">
    <location>
        <begin position="304"/>
        <end position="540"/>
    </location>
</feature>
<dbReference type="SUPFAM" id="SSF158472">
    <property type="entry name" value="HAMP domain-like"/>
    <property type="match status" value="1"/>
</dbReference>
<dbReference type="OrthoDB" id="3289104at2"/>
<organism evidence="7 8">
    <name type="scientific">Afipia felis</name>
    <name type="common">Cat scratch disease bacillus</name>
    <dbReference type="NCBI Taxonomy" id="1035"/>
    <lineage>
        <taxon>Bacteria</taxon>
        <taxon>Pseudomonadati</taxon>
        <taxon>Pseudomonadota</taxon>
        <taxon>Alphaproteobacteria</taxon>
        <taxon>Hyphomicrobiales</taxon>
        <taxon>Nitrobacteraceae</taxon>
        <taxon>Afipia</taxon>
    </lineage>
</organism>
<dbReference type="InterPro" id="IPR047347">
    <property type="entry name" value="YvaQ-like_sensor"/>
</dbReference>
<evidence type="ECO:0000256" key="3">
    <source>
        <dbReference type="PROSITE-ProRule" id="PRU00284"/>
    </source>
</evidence>
<evidence type="ECO:0000259" key="6">
    <source>
        <dbReference type="PROSITE" id="PS50885"/>
    </source>
</evidence>